<dbReference type="Proteomes" id="UP000230233">
    <property type="component" value="Chromosome IV"/>
</dbReference>
<dbReference type="EMBL" id="PDUG01000004">
    <property type="protein sequence ID" value="PIC35753.1"/>
    <property type="molecule type" value="Genomic_DNA"/>
</dbReference>
<evidence type="ECO:0000313" key="3">
    <source>
        <dbReference type="Proteomes" id="UP000230233"/>
    </source>
</evidence>
<keyword evidence="3" id="KW-1185">Reference proteome</keyword>
<keyword evidence="1" id="KW-0732">Signal</keyword>
<evidence type="ECO:0000313" key="2">
    <source>
        <dbReference type="EMBL" id="PIC35753.1"/>
    </source>
</evidence>
<proteinExistence type="predicted"/>
<gene>
    <name evidence="2" type="primary">Cni-F56C4.1</name>
    <name evidence="2" type="synonym">Cnig_chr_IV.g15009</name>
    <name evidence="2" type="ORF">B9Z55_015009</name>
</gene>
<dbReference type="OrthoDB" id="5774823at2759"/>
<evidence type="ECO:0000256" key="1">
    <source>
        <dbReference type="SAM" id="SignalP"/>
    </source>
</evidence>
<comment type="caution">
    <text evidence="2">The sequence shown here is derived from an EMBL/GenBank/DDBJ whole genome shotgun (WGS) entry which is preliminary data.</text>
</comment>
<feature type="signal peptide" evidence="1">
    <location>
        <begin position="1"/>
        <end position="18"/>
    </location>
</feature>
<feature type="chain" id="PRO_5013653760" evidence="1">
    <location>
        <begin position="19"/>
        <end position="249"/>
    </location>
</feature>
<name>A0A2G5U8G9_9PELO</name>
<protein>
    <submittedName>
        <fullName evidence="2">Uncharacterized protein</fullName>
    </submittedName>
</protein>
<dbReference type="AlphaFoldDB" id="A0A2G5U8G9"/>
<organism evidence="2 3">
    <name type="scientific">Caenorhabditis nigoni</name>
    <dbReference type="NCBI Taxonomy" id="1611254"/>
    <lineage>
        <taxon>Eukaryota</taxon>
        <taxon>Metazoa</taxon>
        <taxon>Ecdysozoa</taxon>
        <taxon>Nematoda</taxon>
        <taxon>Chromadorea</taxon>
        <taxon>Rhabditida</taxon>
        <taxon>Rhabditina</taxon>
        <taxon>Rhabditomorpha</taxon>
        <taxon>Rhabditoidea</taxon>
        <taxon>Rhabditidae</taxon>
        <taxon>Peloderinae</taxon>
        <taxon>Caenorhabditis</taxon>
    </lineage>
</organism>
<accession>A0A2G5U8G9</accession>
<reference evidence="3" key="1">
    <citation type="submission" date="2017-10" db="EMBL/GenBank/DDBJ databases">
        <title>Rapid genome shrinkage in a self-fertile nematode reveals novel sperm competition proteins.</title>
        <authorList>
            <person name="Yin D."/>
            <person name="Schwarz E.M."/>
            <person name="Thomas C.G."/>
            <person name="Felde R.L."/>
            <person name="Korf I.F."/>
            <person name="Cutter A.D."/>
            <person name="Schartner C.M."/>
            <person name="Ralston E.J."/>
            <person name="Meyer B.J."/>
            <person name="Haag E.S."/>
        </authorList>
    </citation>
    <scope>NUCLEOTIDE SEQUENCE [LARGE SCALE GENOMIC DNA]</scope>
    <source>
        <strain evidence="3">JU1422</strain>
    </source>
</reference>
<sequence length="249" mass="28076">MSPAVLGFLLSAFVLTSSTQIFSEDVGKIVIVQNTCSVVPHRVWKRFTEESSTTPKPLNQYSPETIKFLQTWIHTAHGIESRLENALLKWDEKSICFDRPSSIALKKVAHGGDFSGDMSKFSYLEVPEHWAAPNEDDMETWKNIKLEECSTTNDAIYRCPETAFKTSCSIKDLAKCSERIEMDSSDQFFAFVRRLGSSHLVATRARRGTIIRSGNIFDIKPVDLPERIFKLTLADTDMMSIGTALVKNQ</sequence>